<keyword evidence="2" id="KW-1185">Reference proteome</keyword>
<dbReference type="AlphaFoldDB" id="A0A2G4YMC8"/>
<proteinExistence type="predicted"/>
<dbReference type="RefSeq" id="WP_099475373.1">
    <property type="nucleotide sequence ID" value="NZ_CP041025.1"/>
</dbReference>
<dbReference type="EMBL" id="PDEM01000033">
    <property type="protein sequence ID" value="PHZ83480.1"/>
    <property type="molecule type" value="Genomic_DNA"/>
</dbReference>
<protein>
    <submittedName>
        <fullName evidence="1">Uncharacterized protein</fullName>
    </submittedName>
</protein>
<evidence type="ECO:0000313" key="1">
    <source>
        <dbReference type="EMBL" id="PHZ83480.1"/>
    </source>
</evidence>
<organism evidence="1 2">
    <name type="scientific">Paremcibacter congregatus</name>
    <dbReference type="NCBI Taxonomy" id="2043170"/>
    <lineage>
        <taxon>Bacteria</taxon>
        <taxon>Pseudomonadati</taxon>
        <taxon>Pseudomonadota</taxon>
        <taxon>Alphaproteobacteria</taxon>
        <taxon>Emcibacterales</taxon>
        <taxon>Emcibacteraceae</taxon>
        <taxon>Paremcibacter</taxon>
    </lineage>
</organism>
<gene>
    <name evidence="1" type="ORF">CRD36_18160</name>
</gene>
<evidence type="ECO:0000313" key="2">
    <source>
        <dbReference type="Proteomes" id="UP000229730"/>
    </source>
</evidence>
<accession>A0A2G4YMC8</accession>
<name>A0A2G4YMC8_9PROT</name>
<reference evidence="1 2" key="1">
    <citation type="submission" date="2017-10" db="EMBL/GenBank/DDBJ databases">
        <title>Frigbacter circumglobatus gen. nov. sp. nov., isolated from sediment cultured in situ.</title>
        <authorList>
            <person name="Zhao Z."/>
        </authorList>
    </citation>
    <scope>NUCLEOTIDE SEQUENCE [LARGE SCALE GENOMIC DNA]</scope>
    <source>
        <strain evidence="1 2">ZYL</strain>
    </source>
</reference>
<sequence>MKTFQEITNQKNEDTNLETDKAIDESFLKTAGKALLFNRVRTISGNIKKVKTEAGKLDLIARQNTYIASMLMLK</sequence>
<dbReference type="InParanoid" id="A0A2G4YMC8"/>
<comment type="caution">
    <text evidence="1">The sequence shown here is derived from an EMBL/GenBank/DDBJ whole genome shotgun (WGS) entry which is preliminary data.</text>
</comment>
<dbReference type="Proteomes" id="UP000229730">
    <property type="component" value="Unassembled WGS sequence"/>
</dbReference>